<accession>G0U5C8</accession>
<dbReference type="VEuPathDB" id="TriTrypDB:TvY486_1001300"/>
<dbReference type="EMBL" id="HE573026">
    <property type="protein sequence ID" value="CCC51076.1"/>
    <property type="molecule type" value="Genomic_DNA"/>
</dbReference>
<dbReference type="AlphaFoldDB" id="G0U5C8"/>
<keyword evidence="1" id="KW-1133">Transmembrane helix</keyword>
<keyword evidence="1" id="KW-0812">Transmembrane</keyword>
<sequence length="99" mass="11709">MFIIHHMPRRCKHTEVRVCFKYERYFSCWSHIASAARANGARLALLVHWVAVERYGVLSSNAALYSETNLFSYNLLIIIPLFFTYPFPFFLHAYINIYV</sequence>
<protein>
    <submittedName>
        <fullName evidence="2">Uncharacterized protein</fullName>
    </submittedName>
</protein>
<evidence type="ECO:0000256" key="1">
    <source>
        <dbReference type="SAM" id="Phobius"/>
    </source>
</evidence>
<name>G0U5C8_TRYVY</name>
<organism evidence="2">
    <name type="scientific">Trypanosoma vivax (strain Y486)</name>
    <dbReference type="NCBI Taxonomy" id="1055687"/>
    <lineage>
        <taxon>Eukaryota</taxon>
        <taxon>Discoba</taxon>
        <taxon>Euglenozoa</taxon>
        <taxon>Kinetoplastea</taxon>
        <taxon>Metakinetoplastina</taxon>
        <taxon>Trypanosomatida</taxon>
        <taxon>Trypanosomatidae</taxon>
        <taxon>Trypanosoma</taxon>
        <taxon>Duttonella</taxon>
    </lineage>
</organism>
<keyword evidence="1" id="KW-0472">Membrane</keyword>
<gene>
    <name evidence="2" type="ORF">TVY486_1001300</name>
</gene>
<reference evidence="2" key="1">
    <citation type="journal article" date="2012" name="Proc. Natl. Acad. Sci. U.S.A.">
        <title>Antigenic diversity is generated by distinct evolutionary mechanisms in African trypanosome species.</title>
        <authorList>
            <person name="Jackson A.P."/>
            <person name="Berry A."/>
            <person name="Aslett M."/>
            <person name="Allison H.C."/>
            <person name="Burton P."/>
            <person name="Vavrova-Anderson J."/>
            <person name="Brown R."/>
            <person name="Browne H."/>
            <person name="Corton N."/>
            <person name="Hauser H."/>
            <person name="Gamble J."/>
            <person name="Gilderthorp R."/>
            <person name="Marcello L."/>
            <person name="McQuillan J."/>
            <person name="Otto T.D."/>
            <person name="Quail M.A."/>
            <person name="Sanders M.J."/>
            <person name="van Tonder A."/>
            <person name="Ginger M.L."/>
            <person name="Field M.C."/>
            <person name="Barry J.D."/>
            <person name="Hertz-Fowler C."/>
            <person name="Berriman M."/>
        </authorList>
    </citation>
    <scope>NUCLEOTIDE SEQUENCE</scope>
    <source>
        <strain evidence="2">Y486</strain>
    </source>
</reference>
<evidence type="ECO:0000313" key="2">
    <source>
        <dbReference type="EMBL" id="CCC51076.1"/>
    </source>
</evidence>
<feature type="transmembrane region" description="Helical" evidence="1">
    <location>
        <begin position="73"/>
        <end position="95"/>
    </location>
</feature>
<proteinExistence type="predicted"/>